<dbReference type="Gene3D" id="3.20.20.370">
    <property type="entry name" value="Glycoside hydrolase/deacetylase"/>
    <property type="match status" value="1"/>
</dbReference>
<gene>
    <name evidence="1" type="ORF">KHU32_21080</name>
</gene>
<evidence type="ECO:0000313" key="1">
    <source>
        <dbReference type="EMBL" id="MBS7813447.1"/>
    </source>
</evidence>
<comment type="caution">
    <text evidence="1">The sequence shown here is derived from an EMBL/GenBank/DDBJ whole genome shotgun (WGS) entry which is preliminary data.</text>
</comment>
<accession>A0ABS5QIE5</accession>
<dbReference type="Proteomes" id="UP000766336">
    <property type="component" value="Unassembled WGS sequence"/>
</dbReference>
<keyword evidence="2" id="KW-1185">Reference proteome</keyword>
<proteinExistence type="predicted"/>
<evidence type="ECO:0008006" key="3">
    <source>
        <dbReference type="Google" id="ProtNLM"/>
    </source>
</evidence>
<evidence type="ECO:0000313" key="2">
    <source>
        <dbReference type="Proteomes" id="UP000766336"/>
    </source>
</evidence>
<name>A0ABS5QIE5_9PROT</name>
<protein>
    <recommendedName>
        <fullName evidence="3">Polysaccharide deacetylase</fullName>
    </recommendedName>
</protein>
<organism evidence="1 2">
    <name type="scientific">Roseococcus pinisoli</name>
    <dbReference type="NCBI Taxonomy" id="2835040"/>
    <lineage>
        <taxon>Bacteria</taxon>
        <taxon>Pseudomonadati</taxon>
        <taxon>Pseudomonadota</taxon>
        <taxon>Alphaproteobacteria</taxon>
        <taxon>Acetobacterales</taxon>
        <taxon>Roseomonadaceae</taxon>
        <taxon>Roseococcus</taxon>
    </lineage>
</organism>
<dbReference type="EMBL" id="JAHCDA010000005">
    <property type="protein sequence ID" value="MBS7813447.1"/>
    <property type="molecule type" value="Genomic_DNA"/>
</dbReference>
<reference evidence="1 2" key="1">
    <citation type="submission" date="2021-05" db="EMBL/GenBank/DDBJ databases">
        <title>Roseococcus sp. XZZS9, whole genome shotgun sequencing project.</title>
        <authorList>
            <person name="Zhao G."/>
            <person name="Shen L."/>
        </authorList>
    </citation>
    <scope>NUCLEOTIDE SEQUENCE [LARGE SCALE GENOMIC DNA]</scope>
    <source>
        <strain evidence="1 2">XZZS9</strain>
    </source>
</reference>
<dbReference type="RefSeq" id="WP_213672153.1">
    <property type="nucleotide sequence ID" value="NZ_JAHCDA010000005.1"/>
</dbReference>
<sequence>MIAWWRLGRELDRWAAAGRRPRLWWRDDDAGDVTLALERLVELASRHRLPLVLAVIPSGTGLPRLGAFLASRPGVFAAQHGVAHENRRRAGERDTEFRAEEQPGAIALPIATAWPAIGSLPRALKLYVPPWNDSHPALHEALRQAGFEGFSAGEPAALPGLGLRQAHAQVDLLRWKPSPRFRGRGATLARLRRMLRLRRLAGDWDGPIGLLTHHLAHDAAAWAFLDELLGRLSADPRFEWLDPARELSARRASAAAEGRRAA</sequence>